<dbReference type="PANTHER" id="PTHR41287">
    <property type="match status" value="1"/>
</dbReference>
<protein>
    <submittedName>
        <fullName evidence="3">Lambda phage terminase A</fullName>
    </submittedName>
</protein>
<dbReference type="Proteomes" id="UP000648801">
    <property type="component" value="Unassembled WGS sequence"/>
</dbReference>
<dbReference type="RefSeq" id="WP_188760840.1">
    <property type="nucleotide sequence ID" value="NZ_BMJB01000006.1"/>
</dbReference>
<accession>A0A916WAA1</accession>
<dbReference type="PANTHER" id="PTHR41287:SF1">
    <property type="entry name" value="PROTEIN YMFN"/>
    <property type="match status" value="1"/>
</dbReference>
<evidence type="ECO:0000259" key="1">
    <source>
        <dbReference type="Pfam" id="PF03354"/>
    </source>
</evidence>
<keyword evidence="4" id="KW-1185">Reference proteome</keyword>
<gene>
    <name evidence="3" type="primary">A</name>
    <name evidence="3" type="ORF">GCM10011507_34990</name>
</gene>
<dbReference type="Gene3D" id="3.40.50.300">
    <property type="entry name" value="P-loop containing nucleotide triphosphate hydrolases"/>
    <property type="match status" value="1"/>
</dbReference>
<evidence type="ECO:0000313" key="4">
    <source>
        <dbReference type="Proteomes" id="UP000648801"/>
    </source>
</evidence>
<organism evidence="3 4">
    <name type="scientific">Edaphobacter acidisoli</name>
    <dbReference type="NCBI Taxonomy" id="2040573"/>
    <lineage>
        <taxon>Bacteria</taxon>
        <taxon>Pseudomonadati</taxon>
        <taxon>Acidobacteriota</taxon>
        <taxon>Terriglobia</taxon>
        <taxon>Terriglobales</taxon>
        <taxon>Acidobacteriaceae</taxon>
        <taxon>Edaphobacter</taxon>
    </lineage>
</organism>
<dbReference type="InterPro" id="IPR027417">
    <property type="entry name" value="P-loop_NTPase"/>
</dbReference>
<dbReference type="EMBL" id="BMJB01000006">
    <property type="protein sequence ID" value="GGA80782.1"/>
    <property type="molecule type" value="Genomic_DNA"/>
</dbReference>
<evidence type="ECO:0000259" key="2">
    <source>
        <dbReference type="Pfam" id="PF20441"/>
    </source>
</evidence>
<sequence length="558" mass="64102">MAKKLSVAEKYIRDVLAGKIVTSRLVRLQIERHVKDLKEGDKRGLVFDRDAAQHVIDFFPTFLEHVEGTLDGQTFVLEPFQQAKLWILYGWRWKDTGFRRFKFAYNEIGRGNCKSTEASGLCLYELLGIGEPGAHIYSAATDKDTARIVFDTAQLMLKRSPFLRERVTCYLDNMHIPGTAAKFEPVASGAELLLGLRPSFIVFDELHESPNAKLWEVFESAMGKRDSPLLYACTNSGYDRHSICWRKREYSVKVLEGVFQDDTWFAWICGLDEGDDWEDERNWIKANPGLGVMVKLKELREAAAKAKNDPASLNSFLRFRMSVWTTSDVAWMPPHIWDPCAARVVDRMALRGRSCFGALDLSTTTDISSFVMVFPPVPDDDFWYVVPEFFLPEESIQDRVKRDRVPYDVWARQGLFNLTKNGRIIDYRAIREKIHEMAELYSIKEIMFDRWNASDLVRNLEEDGFTMVKWGQGFNDMHAPVKRLMELTLEGKWAHGGNPVLRWMALNVVIYMDPAGNMKMDKSRSKEKIDGMVASAMALGRAMQVPDAQYTRPYVVYV</sequence>
<feature type="domain" description="Terminase large subunit-like ATPase" evidence="1">
    <location>
        <begin position="79"/>
        <end position="250"/>
    </location>
</feature>
<dbReference type="Pfam" id="PF03354">
    <property type="entry name" value="TerL_ATPase"/>
    <property type="match status" value="1"/>
</dbReference>
<comment type="caution">
    <text evidence="3">The sequence shown here is derived from an EMBL/GenBank/DDBJ whole genome shotgun (WGS) entry which is preliminary data.</text>
</comment>
<dbReference type="GO" id="GO:0004519">
    <property type="term" value="F:endonuclease activity"/>
    <property type="evidence" value="ECO:0007669"/>
    <property type="project" value="InterPro"/>
</dbReference>
<reference evidence="3" key="1">
    <citation type="journal article" date="2014" name="Int. J. Syst. Evol. Microbiol.">
        <title>Complete genome sequence of Corynebacterium casei LMG S-19264T (=DSM 44701T), isolated from a smear-ripened cheese.</title>
        <authorList>
            <consortium name="US DOE Joint Genome Institute (JGI-PGF)"/>
            <person name="Walter F."/>
            <person name="Albersmeier A."/>
            <person name="Kalinowski J."/>
            <person name="Ruckert C."/>
        </authorList>
    </citation>
    <scope>NUCLEOTIDE SEQUENCE</scope>
    <source>
        <strain evidence="3">CGMCC 1.15447</strain>
    </source>
</reference>
<feature type="domain" description="Terminase large subunit-like endonuclease" evidence="2">
    <location>
        <begin position="260"/>
        <end position="543"/>
    </location>
</feature>
<dbReference type="InterPro" id="IPR005021">
    <property type="entry name" value="Terminase_largesu-like"/>
</dbReference>
<proteinExistence type="predicted"/>
<dbReference type="InterPro" id="IPR046461">
    <property type="entry name" value="TerL_ATPase"/>
</dbReference>
<reference evidence="3" key="2">
    <citation type="submission" date="2020-09" db="EMBL/GenBank/DDBJ databases">
        <authorList>
            <person name="Sun Q."/>
            <person name="Zhou Y."/>
        </authorList>
    </citation>
    <scope>NUCLEOTIDE SEQUENCE</scope>
    <source>
        <strain evidence="3">CGMCC 1.15447</strain>
    </source>
</reference>
<dbReference type="AlphaFoldDB" id="A0A916WAA1"/>
<evidence type="ECO:0000313" key="3">
    <source>
        <dbReference type="EMBL" id="GGA80782.1"/>
    </source>
</evidence>
<dbReference type="Pfam" id="PF20441">
    <property type="entry name" value="TerL_nuclease"/>
    <property type="match status" value="1"/>
</dbReference>
<name>A0A916WAA1_9BACT</name>
<dbReference type="InterPro" id="IPR046462">
    <property type="entry name" value="TerL_nuclease"/>
</dbReference>